<dbReference type="RefSeq" id="WP_048093514.1">
    <property type="nucleotide sequence ID" value="NZ_JMIY01000007.1"/>
</dbReference>
<name>A0A062V1F7_9EURY</name>
<dbReference type="AlphaFoldDB" id="A0A062V1F7"/>
<reference evidence="1 2" key="1">
    <citation type="journal article" date="2013" name="Nature">
        <title>Anaerobic oxidation of methane coupled to nitrate reduction in a novel archaeal lineage.</title>
        <authorList>
            <person name="Haroon M.F."/>
            <person name="Hu S."/>
            <person name="Shi Y."/>
            <person name="Imelfort M."/>
            <person name="Keller J."/>
            <person name="Hugenholtz P."/>
            <person name="Yuan Z."/>
            <person name="Tyson G.W."/>
        </authorList>
    </citation>
    <scope>NUCLEOTIDE SEQUENCE [LARGE SCALE GENOMIC DNA]</scope>
    <source>
        <strain evidence="1 2">ANME-2d</strain>
    </source>
</reference>
<dbReference type="EMBL" id="JMIY01000007">
    <property type="protein sequence ID" value="KCZ71222.1"/>
    <property type="molecule type" value="Genomic_DNA"/>
</dbReference>
<dbReference type="OrthoDB" id="148010at2157"/>
<gene>
    <name evidence="1" type="ORF">ANME2D_03257</name>
</gene>
<accession>A0A062V1F7</accession>
<dbReference type="Proteomes" id="UP000027153">
    <property type="component" value="Unassembled WGS sequence"/>
</dbReference>
<evidence type="ECO:0008006" key="3">
    <source>
        <dbReference type="Google" id="ProtNLM"/>
    </source>
</evidence>
<organism evidence="1 2">
    <name type="scientific">Candidatus Methanoperedens nitratireducens</name>
    <dbReference type="NCBI Taxonomy" id="1392998"/>
    <lineage>
        <taxon>Archaea</taxon>
        <taxon>Methanobacteriati</taxon>
        <taxon>Methanobacteriota</taxon>
        <taxon>Stenosarchaea group</taxon>
        <taxon>Methanomicrobia</taxon>
        <taxon>Methanosarcinales</taxon>
        <taxon>ANME-2 cluster</taxon>
        <taxon>Candidatus Methanoperedentaceae</taxon>
        <taxon>Candidatus Methanoperedens</taxon>
    </lineage>
</organism>
<comment type="caution">
    <text evidence="1">The sequence shown here is derived from an EMBL/GenBank/DDBJ whole genome shotgun (WGS) entry which is preliminary data.</text>
</comment>
<protein>
    <recommendedName>
        <fullName evidence="3">DUF4367 domain-containing protein</fullName>
    </recommendedName>
</protein>
<evidence type="ECO:0000313" key="2">
    <source>
        <dbReference type="Proteomes" id="UP000027153"/>
    </source>
</evidence>
<sequence precursor="true">MSKKIILLLALFLTAVFVSGCISGRDDNPTSASDYIPQTDLPAGFTYMGTHETEVDIGGSLMNATEGVYRYDSDDIYIQVIEDDNPEALISKYKLRYKDANYDPFQEISFNGHRATQVTDYPTIGGSQKAHYTIIWSAKESMVIVGSSPNAQTVIALATATGY</sequence>
<keyword evidence="2" id="KW-1185">Reference proteome</keyword>
<dbReference type="PROSITE" id="PS51257">
    <property type="entry name" value="PROKAR_LIPOPROTEIN"/>
    <property type="match status" value="1"/>
</dbReference>
<proteinExistence type="predicted"/>
<evidence type="ECO:0000313" key="1">
    <source>
        <dbReference type="EMBL" id="KCZ71222.1"/>
    </source>
</evidence>